<dbReference type="InterPro" id="IPR039422">
    <property type="entry name" value="MarR/SlyA-like"/>
</dbReference>
<evidence type="ECO:0000256" key="1">
    <source>
        <dbReference type="SAM" id="MobiDB-lite"/>
    </source>
</evidence>
<dbReference type="Pfam" id="PF12802">
    <property type="entry name" value="MarR_2"/>
    <property type="match status" value="1"/>
</dbReference>
<evidence type="ECO:0000259" key="2">
    <source>
        <dbReference type="PROSITE" id="PS50995"/>
    </source>
</evidence>
<dbReference type="InterPro" id="IPR036388">
    <property type="entry name" value="WH-like_DNA-bd_sf"/>
</dbReference>
<dbReference type="Gene3D" id="1.10.10.10">
    <property type="entry name" value="Winged helix-like DNA-binding domain superfamily/Winged helix DNA-binding domain"/>
    <property type="match status" value="1"/>
</dbReference>
<dbReference type="EMBL" id="JACSPX010000003">
    <property type="protein sequence ID" value="MBD8012733.1"/>
    <property type="molecule type" value="Genomic_DNA"/>
</dbReference>
<sequence length="183" mass="20272">MPKLTRSGSPAPVLHDPRLNDPAQELVRTGDLAPADLESVLEVLESMRRWRQAERENSEASQRYMRLGASDMRALRMLIAAGNQKLPMTPSAMAGQLGISAASTTKLLDRLERGGHVVRRAHPDDRRSLVIEVTEETRHAARATVGREHARRFDVIAALSPEQRRTVADFFDAMAATAERDAV</sequence>
<dbReference type="PRINTS" id="PR00598">
    <property type="entry name" value="HTHMARR"/>
</dbReference>
<keyword evidence="4" id="KW-1185">Reference proteome</keyword>
<dbReference type="InterPro" id="IPR000835">
    <property type="entry name" value="HTH_MarR-typ"/>
</dbReference>
<dbReference type="InterPro" id="IPR036390">
    <property type="entry name" value="WH_DNA-bd_sf"/>
</dbReference>
<evidence type="ECO:0000313" key="4">
    <source>
        <dbReference type="Proteomes" id="UP000611521"/>
    </source>
</evidence>
<dbReference type="SMART" id="SM00347">
    <property type="entry name" value="HTH_MARR"/>
    <property type="match status" value="1"/>
</dbReference>
<accession>A0ABR8W716</accession>
<evidence type="ECO:0000313" key="3">
    <source>
        <dbReference type="EMBL" id="MBD8012733.1"/>
    </source>
</evidence>
<protein>
    <submittedName>
        <fullName evidence="3">MarR family transcriptional regulator</fullName>
    </submittedName>
</protein>
<feature type="domain" description="HTH marR-type" evidence="2">
    <location>
        <begin position="34"/>
        <end position="176"/>
    </location>
</feature>
<dbReference type="Proteomes" id="UP000611521">
    <property type="component" value="Unassembled WGS sequence"/>
</dbReference>
<proteinExistence type="predicted"/>
<reference evidence="3 4" key="1">
    <citation type="submission" date="2020-08" db="EMBL/GenBank/DDBJ databases">
        <title>A Genomic Blueprint of the Chicken Gut Microbiome.</title>
        <authorList>
            <person name="Gilroy R."/>
            <person name="Ravi A."/>
            <person name="Getino M."/>
            <person name="Pursley I."/>
            <person name="Horton D.L."/>
            <person name="Alikhan N.-F."/>
            <person name="Baker D."/>
            <person name="Gharbi K."/>
            <person name="Hall N."/>
            <person name="Watson M."/>
            <person name="Adriaenssens E.M."/>
            <person name="Foster-Nyarko E."/>
            <person name="Jarju S."/>
            <person name="Secka A."/>
            <person name="Antonio M."/>
            <person name="Oren A."/>
            <person name="Chaudhuri R."/>
            <person name="La Ragione R.M."/>
            <person name="Hildebrand F."/>
            <person name="Pallen M.J."/>
        </authorList>
    </citation>
    <scope>NUCLEOTIDE SEQUENCE [LARGE SCALE GENOMIC DNA]</scope>
    <source>
        <strain evidence="3 4">Re1</strain>
    </source>
</reference>
<dbReference type="PANTHER" id="PTHR33164">
    <property type="entry name" value="TRANSCRIPTIONAL REGULATOR, MARR FAMILY"/>
    <property type="match status" value="1"/>
</dbReference>
<dbReference type="SUPFAM" id="SSF46785">
    <property type="entry name" value="Winged helix' DNA-binding domain"/>
    <property type="match status" value="1"/>
</dbReference>
<dbReference type="RefSeq" id="WP_071644504.1">
    <property type="nucleotide sequence ID" value="NZ_JACSPX010000003.1"/>
</dbReference>
<name>A0ABR8W716_9MICO</name>
<comment type="caution">
    <text evidence="3">The sequence shown here is derived from an EMBL/GenBank/DDBJ whole genome shotgun (WGS) entry which is preliminary data.</text>
</comment>
<gene>
    <name evidence="3" type="ORF">H9633_10535</name>
</gene>
<dbReference type="PROSITE" id="PS50995">
    <property type="entry name" value="HTH_MARR_2"/>
    <property type="match status" value="1"/>
</dbReference>
<organism evidence="3 4">
    <name type="scientific">Microbacterium commune</name>
    <dbReference type="NCBI Taxonomy" id="2762219"/>
    <lineage>
        <taxon>Bacteria</taxon>
        <taxon>Bacillati</taxon>
        <taxon>Actinomycetota</taxon>
        <taxon>Actinomycetes</taxon>
        <taxon>Micrococcales</taxon>
        <taxon>Microbacteriaceae</taxon>
        <taxon>Microbacterium</taxon>
    </lineage>
</organism>
<feature type="region of interest" description="Disordered" evidence="1">
    <location>
        <begin position="1"/>
        <end position="20"/>
    </location>
</feature>
<dbReference type="PANTHER" id="PTHR33164:SF103">
    <property type="entry name" value="REGULATORY PROTEIN MARR"/>
    <property type="match status" value="1"/>
</dbReference>